<dbReference type="InterPro" id="IPR017907">
    <property type="entry name" value="Znf_RING_CS"/>
</dbReference>
<dbReference type="GO" id="GO:0005737">
    <property type="term" value="C:cytoplasm"/>
    <property type="evidence" value="ECO:0007669"/>
    <property type="project" value="UniProtKB-ARBA"/>
</dbReference>
<dbReference type="AlphaFoldDB" id="A0A8C5QX05"/>
<dbReference type="Gene3D" id="3.30.160.60">
    <property type="entry name" value="Classic Zinc Finger"/>
    <property type="match status" value="1"/>
</dbReference>
<evidence type="ECO:0000256" key="1">
    <source>
        <dbReference type="ARBA" id="ARBA00022588"/>
    </source>
</evidence>
<sequence>LLSAFPGVSPDWDLDCSVCLNIFSDPVMLSCGHNFCRVCIGNVLDTQDGAGVYTCPECRAEFTERPALQRNIKLCNIAEQFSLQSGQTAAAILCVYCVQAPVPAVKTCVQCETSLCDLHLAAHNQSLEHSLTELTVFMENKKCPVHNEAFKYYCTQDAVCVCVSCCLAGEHKKHDVELLTEVKVPEIQTVNEDLILVNLYSGLTDIMMDLKKSSCVLDLTLDIKTAHRNVALSHDLKTANLSEIMLSYPETAERFVMYAQVLSNESFSTGRHYFELEFIEKGRCDVGVTYPSIERDDDKSGLGENKKSWCLIRYEDGIDLSYIHNCEENEILNDSPVQRVGVYVDYDAGRLSFYHLGGRIRHLHTFTTTFTEPLHAMFHVDSNAWIRIRL</sequence>
<dbReference type="SMART" id="SM00184">
    <property type="entry name" value="RING"/>
    <property type="match status" value="1"/>
</dbReference>
<keyword evidence="5" id="KW-0391">Immunity</keyword>
<dbReference type="InterPro" id="IPR013083">
    <property type="entry name" value="Znf_RING/FYVE/PHD"/>
</dbReference>
<dbReference type="PROSITE" id="PS50119">
    <property type="entry name" value="ZF_BBOX"/>
    <property type="match status" value="1"/>
</dbReference>
<dbReference type="SUPFAM" id="SSF57850">
    <property type="entry name" value="RING/U-box"/>
    <property type="match status" value="1"/>
</dbReference>
<dbReference type="PROSITE" id="PS50089">
    <property type="entry name" value="ZF_RING_2"/>
    <property type="match status" value="1"/>
</dbReference>
<evidence type="ECO:0000256" key="3">
    <source>
        <dbReference type="ARBA" id="ARBA00022771"/>
    </source>
</evidence>
<dbReference type="SMART" id="SM00449">
    <property type="entry name" value="SPRY"/>
    <property type="match status" value="1"/>
</dbReference>
<reference evidence="11" key="1">
    <citation type="submission" date="2025-08" db="UniProtKB">
        <authorList>
            <consortium name="Ensembl"/>
        </authorList>
    </citation>
    <scope>IDENTIFICATION</scope>
</reference>
<accession>A0A8C5QX05</accession>
<dbReference type="Gene3D" id="3.30.40.10">
    <property type="entry name" value="Zinc/RING finger domain, C3HC4 (zinc finger)"/>
    <property type="match status" value="1"/>
</dbReference>
<organism evidence="11 12">
    <name type="scientific">Leptobrachium leishanense</name>
    <name type="common">Leishan spiny toad</name>
    <dbReference type="NCBI Taxonomy" id="445787"/>
    <lineage>
        <taxon>Eukaryota</taxon>
        <taxon>Metazoa</taxon>
        <taxon>Chordata</taxon>
        <taxon>Craniata</taxon>
        <taxon>Vertebrata</taxon>
        <taxon>Euteleostomi</taxon>
        <taxon>Amphibia</taxon>
        <taxon>Batrachia</taxon>
        <taxon>Anura</taxon>
        <taxon>Pelobatoidea</taxon>
        <taxon>Megophryidae</taxon>
        <taxon>Leptobrachium</taxon>
    </lineage>
</organism>
<keyword evidence="3 7" id="KW-0863">Zinc-finger</keyword>
<dbReference type="InterPro" id="IPR001841">
    <property type="entry name" value="Znf_RING"/>
</dbReference>
<dbReference type="PRINTS" id="PR01407">
    <property type="entry name" value="BUTYPHLNCDUF"/>
</dbReference>
<keyword evidence="2" id="KW-0479">Metal-binding</keyword>
<evidence type="ECO:0000256" key="7">
    <source>
        <dbReference type="PROSITE-ProRule" id="PRU00024"/>
    </source>
</evidence>
<evidence type="ECO:0000259" key="10">
    <source>
        <dbReference type="PROSITE" id="PS50188"/>
    </source>
</evidence>
<dbReference type="SUPFAM" id="SSF57845">
    <property type="entry name" value="B-box zinc-binding domain"/>
    <property type="match status" value="1"/>
</dbReference>
<evidence type="ECO:0000256" key="5">
    <source>
        <dbReference type="ARBA" id="ARBA00022859"/>
    </source>
</evidence>
<dbReference type="InterPro" id="IPR003879">
    <property type="entry name" value="Butyrophylin_SPRY"/>
</dbReference>
<feature type="domain" description="B box-type" evidence="9">
    <location>
        <begin position="138"/>
        <end position="179"/>
    </location>
</feature>
<dbReference type="InterPro" id="IPR013320">
    <property type="entry name" value="ConA-like_dom_sf"/>
</dbReference>
<evidence type="ECO:0000256" key="2">
    <source>
        <dbReference type="ARBA" id="ARBA00022723"/>
    </source>
</evidence>
<dbReference type="InterPro" id="IPR006574">
    <property type="entry name" value="PRY"/>
</dbReference>
<dbReference type="Gene3D" id="2.60.120.920">
    <property type="match status" value="1"/>
</dbReference>
<evidence type="ECO:0000313" key="11">
    <source>
        <dbReference type="Ensembl" id="ENSLLEP00000044223.1"/>
    </source>
</evidence>
<keyword evidence="4" id="KW-0862">Zinc</keyword>
<dbReference type="InterPro" id="IPR043136">
    <property type="entry name" value="B30.2/SPRY_sf"/>
</dbReference>
<keyword evidence="12" id="KW-1185">Reference proteome</keyword>
<reference evidence="11" key="2">
    <citation type="submission" date="2025-09" db="UniProtKB">
        <authorList>
            <consortium name="Ensembl"/>
        </authorList>
    </citation>
    <scope>IDENTIFICATION</scope>
</reference>
<dbReference type="InterPro" id="IPR003877">
    <property type="entry name" value="SPRY_dom"/>
</dbReference>
<dbReference type="SUPFAM" id="SSF49899">
    <property type="entry name" value="Concanavalin A-like lectins/glucanases"/>
    <property type="match status" value="1"/>
</dbReference>
<dbReference type="PROSITE" id="PS50188">
    <property type="entry name" value="B302_SPRY"/>
    <property type="match status" value="1"/>
</dbReference>
<evidence type="ECO:0000313" key="12">
    <source>
        <dbReference type="Proteomes" id="UP000694569"/>
    </source>
</evidence>
<dbReference type="GO" id="GO:0045087">
    <property type="term" value="P:innate immune response"/>
    <property type="evidence" value="ECO:0007669"/>
    <property type="project" value="UniProtKB-KW"/>
</dbReference>
<dbReference type="Pfam" id="PF00622">
    <property type="entry name" value="SPRY"/>
    <property type="match status" value="1"/>
</dbReference>
<dbReference type="InterPro" id="IPR000315">
    <property type="entry name" value="Znf_B-box"/>
</dbReference>
<dbReference type="Gene3D" id="4.10.830.40">
    <property type="match status" value="1"/>
</dbReference>
<dbReference type="SMART" id="SM00336">
    <property type="entry name" value="BBOX"/>
    <property type="match status" value="1"/>
</dbReference>
<keyword evidence="6" id="KW-0175">Coiled coil</keyword>
<dbReference type="SMART" id="SM00589">
    <property type="entry name" value="PRY"/>
    <property type="match status" value="1"/>
</dbReference>
<dbReference type="GeneTree" id="ENSGT01030000234583"/>
<dbReference type="Pfam" id="PF15227">
    <property type="entry name" value="zf-C3HC4_4"/>
    <property type="match status" value="1"/>
</dbReference>
<protein>
    <submittedName>
        <fullName evidence="11">Uncharacterized protein</fullName>
    </submittedName>
</protein>
<dbReference type="Pfam" id="PF13765">
    <property type="entry name" value="PRY"/>
    <property type="match status" value="1"/>
</dbReference>
<feature type="domain" description="RING-type" evidence="8">
    <location>
        <begin position="16"/>
        <end position="59"/>
    </location>
</feature>
<dbReference type="GO" id="GO:0008270">
    <property type="term" value="F:zinc ion binding"/>
    <property type="evidence" value="ECO:0007669"/>
    <property type="project" value="UniProtKB-KW"/>
</dbReference>
<evidence type="ECO:0000259" key="8">
    <source>
        <dbReference type="PROSITE" id="PS50089"/>
    </source>
</evidence>
<feature type="domain" description="B30.2/SPRY" evidence="10">
    <location>
        <begin position="199"/>
        <end position="390"/>
    </location>
</feature>
<name>A0A8C5QX05_9ANUR</name>
<dbReference type="Proteomes" id="UP000694569">
    <property type="component" value="Unplaced"/>
</dbReference>
<dbReference type="OrthoDB" id="128536at2759"/>
<evidence type="ECO:0000256" key="6">
    <source>
        <dbReference type="ARBA" id="ARBA00023054"/>
    </source>
</evidence>
<dbReference type="PANTHER" id="PTHR25465:SF41">
    <property type="entry name" value="E3 UBIQUITIN-PROTEIN LIGASE RNF135"/>
    <property type="match status" value="1"/>
</dbReference>
<proteinExistence type="predicted"/>
<keyword evidence="1" id="KW-0399">Innate immunity</keyword>
<evidence type="ECO:0000256" key="4">
    <source>
        <dbReference type="ARBA" id="ARBA00022833"/>
    </source>
</evidence>
<dbReference type="Pfam" id="PF00643">
    <property type="entry name" value="zf-B_box"/>
    <property type="match status" value="1"/>
</dbReference>
<dbReference type="InterPro" id="IPR001870">
    <property type="entry name" value="B30.2/SPRY"/>
</dbReference>
<dbReference type="InterPro" id="IPR051051">
    <property type="entry name" value="E3_ubiq-ligase_TRIM/RNF"/>
</dbReference>
<dbReference type="PROSITE" id="PS00518">
    <property type="entry name" value="ZF_RING_1"/>
    <property type="match status" value="1"/>
</dbReference>
<dbReference type="PANTHER" id="PTHR25465">
    <property type="entry name" value="B-BOX DOMAIN CONTAINING"/>
    <property type="match status" value="1"/>
</dbReference>
<evidence type="ECO:0000259" key="9">
    <source>
        <dbReference type="PROSITE" id="PS50119"/>
    </source>
</evidence>
<dbReference type="Ensembl" id="ENSLLET00000045998.1">
    <property type="protein sequence ID" value="ENSLLEP00000044223.1"/>
    <property type="gene ID" value="ENSLLEG00000028097.1"/>
</dbReference>